<reference evidence="11" key="1">
    <citation type="journal article" date="2014" name="Front. Microbiol.">
        <title>High frequency of phylogenetically diverse reductive dehalogenase-homologous genes in deep subseafloor sedimentary metagenomes.</title>
        <authorList>
            <person name="Kawai M."/>
            <person name="Futagami T."/>
            <person name="Toyoda A."/>
            <person name="Takaki Y."/>
            <person name="Nishi S."/>
            <person name="Hori S."/>
            <person name="Arai W."/>
            <person name="Tsubouchi T."/>
            <person name="Morono Y."/>
            <person name="Uchiyama I."/>
            <person name="Ito T."/>
            <person name="Fujiyama A."/>
            <person name="Inagaki F."/>
            <person name="Takami H."/>
        </authorList>
    </citation>
    <scope>NUCLEOTIDE SEQUENCE</scope>
    <source>
        <strain evidence="11">Expedition CK06-06</strain>
    </source>
</reference>
<dbReference type="InterPro" id="IPR006686">
    <property type="entry name" value="MscS_channel_CS"/>
</dbReference>
<keyword evidence="5 7" id="KW-1133">Transmembrane helix</keyword>
<dbReference type="Pfam" id="PF21088">
    <property type="entry name" value="MS_channel_1st"/>
    <property type="match status" value="1"/>
</dbReference>
<evidence type="ECO:0000313" key="11">
    <source>
        <dbReference type="EMBL" id="GAG94847.1"/>
    </source>
</evidence>
<dbReference type="InterPro" id="IPR049142">
    <property type="entry name" value="MS_channel_1st"/>
</dbReference>
<feature type="domain" description="Mechanosensitive ion channel transmembrane helices 2/3" evidence="10">
    <location>
        <begin position="93"/>
        <end position="131"/>
    </location>
</feature>
<evidence type="ECO:0008006" key="12">
    <source>
        <dbReference type="Google" id="ProtNLM"/>
    </source>
</evidence>
<evidence type="ECO:0000256" key="4">
    <source>
        <dbReference type="ARBA" id="ARBA00022692"/>
    </source>
</evidence>
<dbReference type="PANTHER" id="PTHR30347:SF1">
    <property type="entry name" value="MECHANOSENSITIVE CHANNEL MSCK"/>
    <property type="match status" value="1"/>
</dbReference>
<feature type="domain" description="Mechanosensitive ion channel MscS" evidence="8">
    <location>
        <begin position="133"/>
        <end position="198"/>
    </location>
</feature>
<dbReference type="Gene3D" id="3.30.70.100">
    <property type="match status" value="1"/>
</dbReference>
<dbReference type="AlphaFoldDB" id="X1CPF9"/>
<proteinExistence type="inferred from homology"/>
<comment type="similarity">
    <text evidence="2">Belongs to the MscS (TC 1.A.23) family.</text>
</comment>
<keyword evidence="6 7" id="KW-0472">Membrane</keyword>
<sequence>MAFFNAILRWAIWEPVFPAFGILQDVELWSNTRVVNGITQTVPITLANIAISVIVIVITITAVRNLPGLLEMILLNRLPMDPGARYAYSAVCRYTITAVGIVIALNAMGLRWSNLQWLIAALSVGLGFGLQEIVANFVSGLIVLFERPFTVGDTVTVGEIHGTVTRIRIRATTIMDWDRKELIVPNKEFITGRLINWSLSDHIIRIKVPVGIAYGSDTDLAEQLLLKAAKTNPRVLKSPEPVAVFLRFGDNTLNFELRVYIKSIDDWIPMLHKMNRTIDKEFR</sequence>
<dbReference type="InterPro" id="IPR052702">
    <property type="entry name" value="MscS-like_channel"/>
</dbReference>
<feature type="non-terminal residue" evidence="11">
    <location>
        <position position="283"/>
    </location>
</feature>
<dbReference type="InterPro" id="IPR011066">
    <property type="entry name" value="MscS_channel_C_sf"/>
</dbReference>
<dbReference type="SUPFAM" id="SSF82861">
    <property type="entry name" value="Mechanosensitive channel protein MscS (YggB), transmembrane region"/>
    <property type="match status" value="1"/>
</dbReference>
<dbReference type="InterPro" id="IPR006685">
    <property type="entry name" value="MscS_channel_2nd"/>
</dbReference>
<dbReference type="FunFam" id="2.30.30.60:FF:000001">
    <property type="entry name" value="MscS Mechanosensitive ion channel"/>
    <property type="match status" value="1"/>
</dbReference>
<dbReference type="InterPro" id="IPR010920">
    <property type="entry name" value="LSM_dom_sf"/>
</dbReference>
<dbReference type="SUPFAM" id="SSF82689">
    <property type="entry name" value="Mechanosensitive channel protein MscS (YggB), C-terminal domain"/>
    <property type="match status" value="1"/>
</dbReference>
<dbReference type="SUPFAM" id="SSF50182">
    <property type="entry name" value="Sm-like ribonucleoproteins"/>
    <property type="match status" value="1"/>
</dbReference>
<dbReference type="PANTHER" id="PTHR30347">
    <property type="entry name" value="POTASSIUM CHANNEL RELATED"/>
    <property type="match status" value="1"/>
</dbReference>
<evidence type="ECO:0000256" key="7">
    <source>
        <dbReference type="SAM" id="Phobius"/>
    </source>
</evidence>
<feature type="transmembrane region" description="Helical" evidence="7">
    <location>
        <begin position="86"/>
        <end position="105"/>
    </location>
</feature>
<name>X1CPF9_9ZZZZ</name>
<dbReference type="GO" id="GO:0005886">
    <property type="term" value="C:plasma membrane"/>
    <property type="evidence" value="ECO:0007669"/>
    <property type="project" value="UniProtKB-SubCell"/>
</dbReference>
<evidence type="ECO:0000256" key="6">
    <source>
        <dbReference type="ARBA" id="ARBA00023136"/>
    </source>
</evidence>
<protein>
    <recommendedName>
        <fullName evidence="12">Mechanosensitive ion channel inner membrane domain-containing protein</fullName>
    </recommendedName>
</protein>
<dbReference type="Gene3D" id="1.10.287.1260">
    <property type="match status" value="1"/>
</dbReference>
<evidence type="ECO:0000259" key="10">
    <source>
        <dbReference type="Pfam" id="PF21088"/>
    </source>
</evidence>
<evidence type="ECO:0000259" key="8">
    <source>
        <dbReference type="Pfam" id="PF00924"/>
    </source>
</evidence>
<evidence type="ECO:0000256" key="3">
    <source>
        <dbReference type="ARBA" id="ARBA00022475"/>
    </source>
</evidence>
<evidence type="ECO:0000256" key="2">
    <source>
        <dbReference type="ARBA" id="ARBA00008017"/>
    </source>
</evidence>
<dbReference type="PROSITE" id="PS01246">
    <property type="entry name" value="UPF0003"/>
    <property type="match status" value="1"/>
</dbReference>
<evidence type="ECO:0000256" key="1">
    <source>
        <dbReference type="ARBA" id="ARBA00004651"/>
    </source>
</evidence>
<evidence type="ECO:0000256" key="5">
    <source>
        <dbReference type="ARBA" id="ARBA00022989"/>
    </source>
</evidence>
<dbReference type="EMBL" id="BART01020998">
    <property type="protein sequence ID" value="GAG94847.1"/>
    <property type="molecule type" value="Genomic_DNA"/>
</dbReference>
<dbReference type="Pfam" id="PF00924">
    <property type="entry name" value="MS_channel_2nd"/>
    <property type="match status" value="1"/>
</dbReference>
<feature type="domain" description="Mechanosensitive ion channel MscS C-terminal" evidence="9">
    <location>
        <begin position="206"/>
        <end position="283"/>
    </location>
</feature>
<organism evidence="11">
    <name type="scientific">marine sediment metagenome</name>
    <dbReference type="NCBI Taxonomy" id="412755"/>
    <lineage>
        <taxon>unclassified sequences</taxon>
        <taxon>metagenomes</taxon>
        <taxon>ecological metagenomes</taxon>
    </lineage>
</organism>
<evidence type="ECO:0000259" key="9">
    <source>
        <dbReference type="Pfam" id="PF21082"/>
    </source>
</evidence>
<dbReference type="InterPro" id="IPR011014">
    <property type="entry name" value="MscS_channel_TM-2"/>
</dbReference>
<dbReference type="GO" id="GO:0055085">
    <property type="term" value="P:transmembrane transport"/>
    <property type="evidence" value="ECO:0007669"/>
    <property type="project" value="InterPro"/>
</dbReference>
<dbReference type="InterPro" id="IPR023408">
    <property type="entry name" value="MscS_beta-dom_sf"/>
</dbReference>
<comment type="subcellular location">
    <subcellularLocation>
        <location evidence="1">Cell membrane</location>
        <topology evidence="1">Multi-pass membrane protein</topology>
    </subcellularLocation>
</comment>
<feature type="transmembrane region" description="Helical" evidence="7">
    <location>
        <begin position="117"/>
        <end position="145"/>
    </location>
</feature>
<gene>
    <name evidence="11" type="ORF">S01H4_38860</name>
</gene>
<dbReference type="Gene3D" id="2.30.30.60">
    <property type="match status" value="1"/>
</dbReference>
<feature type="transmembrane region" description="Helical" evidence="7">
    <location>
        <begin position="46"/>
        <end position="66"/>
    </location>
</feature>
<keyword evidence="4 7" id="KW-0812">Transmembrane</keyword>
<comment type="caution">
    <text evidence="11">The sequence shown here is derived from an EMBL/GenBank/DDBJ whole genome shotgun (WGS) entry which is preliminary data.</text>
</comment>
<dbReference type="Pfam" id="PF21082">
    <property type="entry name" value="MS_channel_3rd"/>
    <property type="match status" value="1"/>
</dbReference>
<accession>X1CPF9</accession>
<keyword evidence="3" id="KW-1003">Cell membrane</keyword>
<dbReference type="InterPro" id="IPR049278">
    <property type="entry name" value="MS_channel_C"/>
</dbReference>